<comment type="subunit">
    <text evidence="8 10">Part of the 50S ribosomal subunit. Forms a cluster with proteins L14 and L19.</text>
</comment>
<reference evidence="12 13" key="1">
    <citation type="submission" date="2018-10" db="EMBL/GenBank/DDBJ databases">
        <title>Genomic Encyclopedia of Archaeal and Bacterial Type Strains, Phase II (KMG-II): from individual species to whole genera.</title>
        <authorList>
            <person name="Goeker M."/>
        </authorList>
    </citation>
    <scope>NUCLEOTIDE SEQUENCE [LARGE SCALE GENOMIC DNA]</scope>
    <source>
        <strain evidence="12 13">DSM 25217</strain>
    </source>
</reference>
<dbReference type="SUPFAM" id="SSF50447">
    <property type="entry name" value="Translation proteins"/>
    <property type="match status" value="1"/>
</dbReference>
<dbReference type="Pfam" id="PF00297">
    <property type="entry name" value="Ribosomal_L3"/>
    <property type="match status" value="1"/>
</dbReference>
<evidence type="ECO:0000256" key="1">
    <source>
        <dbReference type="ARBA" id="ARBA00006540"/>
    </source>
</evidence>
<dbReference type="NCBIfam" id="TIGR03625">
    <property type="entry name" value="L3_bact"/>
    <property type="match status" value="1"/>
</dbReference>
<sequence length="265" mass="27704">MRTGLIAKKLGMTRVFNDAGRHVPVTVLQLENCQVVAQRTVEKDGYTALQLGAGTAKVKRVSAAERGHFAKAEVEPKRKVAEFRVSEDALVDVGAELTADHFVPGQYVDVVGTSKGKGFAGGMKRHNFGGLRASHGVSISHRSHGSTGQCQDPGRVFKGKKMAGHMGDARTTIQSLEVVEARTEEGLLLIKGGVPGAKETYVLIADAVKKALPDSVPSPAAFRMPEKAGAPEQAADDAAAEAAAEAPAEAAQADAPATDADKGEE</sequence>
<dbReference type="InterPro" id="IPR009000">
    <property type="entry name" value="Transl_B-barrel_sf"/>
</dbReference>
<evidence type="ECO:0000256" key="10">
    <source>
        <dbReference type="RuleBase" id="RU003906"/>
    </source>
</evidence>
<dbReference type="PANTHER" id="PTHR11229:SF16">
    <property type="entry name" value="LARGE RIBOSOMAL SUBUNIT PROTEIN UL3C"/>
    <property type="match status" value="1"/>
</dbReference>
<evidence type="ECO:0000256" key="3">
    <source>
        <dbReference type="ARBA" id="ARBA00022730"/>
    </source>
</evidence>
<keyword evidence="3 8" id="KW-0699">rRNA-binding</keyword>
<dbReference type="InterPro" id="IPR019927">
    <property type="entry name" value="Ribosomal_uL3_bac/org-type"/>
</dbReference>
<comment type="similarity">
    <text evidence="1 8 9">Belongs to the universal ribosomal protein uL3 family.</text>
</comment>
<gene>
    <name evidence="8" type="primary">rplC</name>
    <name evidence="12" type="ORF">BXY39_2808</name>
</gene>
<evidence type="ECO:0000256" key="11">
    <source>
        <dbReference type="SAM" id="MobiDB-lite"/>
    </source>
</evidence>
<evidence type="ECO:0000313" key="13">
    <source>
        <dbReference type="Proteomes" id="UP000271227"/>
    </source>
</evidence>
<comment type="caution">
    <text evidence="12">The sequence shown here is derived from an EMBL/GenBank/DDBJ whole genome shotgun (WGS) entry which is preliminary data.</text>
</comment>
<dbReference type="FunCoup" id="A0A3M0CMS4">
    <property type="interactions" value="678"/>
</dbReference>
<dbReference type="Proteomes" id="UP000271227">
    <property type="component" value="Unassembled WGS sequence"/>
</dbReference>
<evidence type="ECO:0000256" key="2">
    <source>
        <dbReference type="ARBA" id="ARBA00022481"/>
    </source>
</evidence>
<keyword evidence="4 8" id="KW-0694">RNA-binding</keyword>
<feature type="modified residue" description="N5-methylglutamine" evidence="8">
    <location>
        <position position="151"/>
    </location>
</feature>
<evidence type="ECO:0000256" key="7">
    <source>
        <dbReference type="ARBA" id="ARBA00035243"/>
    </source>
</evidence>
<dbReference type="PROSITE" id="PS00474">
    <property type="entry name" value="RIBOSOMAL_L3"/>
    <property type="match status" value="1"/>
</dbReference>
<keyword evidence="2 8" id="KW-0488">Methylation</keyword>
<name>A0A3M0CMS4_9PROT</name>
<dbReference type="GO" id="GO:0006412">
    <property type="term" value="P:translation"/>
    <property type="evidence" value="ECO:0007669"/>
    <property type="project" value="UniProtKB-UniRule"/>
</dbReference>
<dbReference type="InParanoid" id="A0A3M0CMS4"/>
<dbReference type="GO" id="GO:0022625">
    <property type="term" value="C:cytosolic large ribosomal subunit"/>
    <property type="evidence" value="ECO:0007669"/>
    <property type="project" value="TreeGrafter"/>
</dbReference>
<evidence type="ECO:0000256" key="6">
    <source>
        <dbReference type="ARBA" id="ARBA00023274"/>
    </source>
</evidence>
<dbReference type="InterPro" id="IPR000597">
    <property type="entry name" value="Ribosomal_uL3"/>
</dbReference>
<comment type="function">
    <text evidence="8 10">One of the primary rRNA binding proteins, it binds directly near the 3'-end of the 23S rRNA, where it nucleates assembly of the 50S subunit.</text>
</comment>
<evidence type="ECO:0000313" key="12">
    <source>
        <dbReference type="EMBL" id="RMB04543.1"/>
    </source>
</evidence>
<dbReference type="OrthoDB" id="9806135at2"/>
<keyword evidence="13" id="KW-1185">Reference proteome</keyword>
<comment type="PTM">
    <text evidence="8">Methylated by PrmB.</text>
</comment>
<dbReference type="FunFam" id="2.40.30.10:FF:000004">
    <property type="entry name" value="50S ribosomal protein L3"/>
    <property type="match status" value="1"/>
</dbReference>
<evidence type="ECO:0000256" key="8">
    <source>
        <dbReference type="HAMAP-Rule" id="MF_01325"/>
    </source>
</evidence>
<dbReference type="GO" id="GO:0003735">
    <property type="term" value="F:structural constituent of ribosome"/>
    <property type="evidence" value="ECO:0007669"/>
    <property type="project" value="UniProtKB-UniRule"/>
</dbReference>
<feature type="compositionally biased region" description="Low complexity" evidence="11">
    <location>
        <begin position="240"/>
        <end position="258"/>
    </location>
</feature>
<accession>A0A3M0CMS4</accession>
<feature type="region of interest" description="Disordered" evidence="11">
    <location>
        <begin position="220"/>
        <end position="265"/>
    </location>
</feature>
<dbReference type="GO" id="GO:0019843">
    <property type="term" value="F:rRNA binding"/>
    <property type="evidence" value="ECO:0007669"/>
    <property type="project" value="UniProtKB-UniRule"/>
</dbReference>
<evidence type="ECO:0000256" key="9">
    <source>
        <dbReference type="RuleBase" id="RU003905"/>
    </source>
</evidence>
<protein>
    <recommendedName>
        <fullName evidence="7 8">Large ribosomal subunit protein uL3</fullName>
    </recommendedName>
</protein>
<proteinExistence type="inferred from homology"/>
<dbReference type="Gene3D" id="3.30.160.810">
    <property type="match status" value="1"/>
</dbReference>
<dbReference type="InterPro" id="IPR019926">
    <property type="entry name" value="Ribosomal_uL3_CS"/>
</dbReference>
<evidence type="ECO:0000256" key="4">
    <source>
        <dbReference type="ARBA" id="ARBA00022884"/>
    </source>
</evidence>
<organism evidence="12 13">
    <name type="scientific">Eilatimonas milleporae</name>
    <dbReference type="NCBI Taxonomy" id="911205"/>
    <lineage>
        <taxon>Bacteria</taxon>
        <taxon>Pseudomonadati</taxon>
        <taxon>Pseudomonadota</taxon>
        <taxon>Alphaproteobacteria</taxon>
        <taxon>Kordiimonadales</taxon>
        <taxon>Kordiimonadaceae</taxon>
        <taxon>Eilatimonas</taxon>
    </lineage>
</organism>
<dbReference type="FunFam" id="3.30.160.810:FF:000001">
    <property type="entry name" value="50S ribosomal protein L3"/>
    <property type="match status" value="1"/>
</dbReference>
<evidence type="ECO:0000256" key="5">
    <source>
        <dbReference type="ARBA" id="ARBA00022980"/>
    </source>
</evidence>
<dbReference type="RefSeq" id="WP_121939473.1">
    <property type="nucleotide sequence ID" value="NZ_REFR01000013.1"/>
</dbReference>
<dbReference type="HAMAP" id="MF_01325_B">
    <property type="entry name" value="Ribosomal_uL3_B"/>
    <property type="match status" value="1"/>
</dbReference>
<dbReference type="EMBL" id="REFR01000013">
    <property type="protein sequence ID" value="RMB04543.1"/>
    <property type="molecule type" value="Genomic_DNA"/>
</dbReference>
<keyword evidence="6 8" id="KW-0687">Ribonucleoprotein</keyword>
<dbReference type="AlphaFoldDB" id="A0A3M0CMS4"/>
<dbReference type="PANTHER" id="PTHR11229">
    <property type="entry name" value="50S RIBOSOMAL PROTEIN L3"/>
    <property type="match status" value="1"/>
</dbReference>
<keyword evidence="5 8" id="KW-0689">Ribosomal protein</keyword>
<dbReference type="Gene3D" id="2.40.30.10">
    <property type="entry name" value="Translation factors"/>
    <property type="match status" value="1"/>
</dbReference>